<evidence type="ECO:0000313" key="1">
    <source>
        <dbReference type="EMBL" id="GAA0161735.1"/>
    </source>
</evidence>
<proteinExistence type="predicted"/>
<protein>
    <submittedName>
        <fullName evidence="1">Uncharacterized protein</fullName>
    </submittedName>
</protein>
<dbReference type="AlphaFoldDB" id="A0AAV3QGG6"/>
<comment type="caution">
    <text evidence="1">The sequence shown here is derived from an EMBL/GenBank/DDBJ whole genome shotgun (WGS) entry which is preliminary data.</text>
</comment>
<accession>A0AAV3QGG6</accession>
<keyword evidence="2" id="KW-1185">Reference proteome</keyword>
<name>A0AAV3QGG6_LITER</name>
<evidence type="ECO:0000313" key="2">
    <source>
        <dbReference type="Proteomes" id="UP001454036"/>
    </source>
</evidence>
<dbReference type="EMBL" id="BAABME010004262">
    <property type="protein sequence ID" value="GAA0161735.1"/>
    <property type="molecule type" value="Genomic_DNA"/>
</dbReference>
<sequence>MVGKGRLWGEADESGNSRVGSGEVSNRFITDPVGLSGGIVVMWKRDEDVQIVQASECFRNYHLSSTGADHCPILLYMEAQIERGQQRFVFSMVDGWVKRGVRMSYGTLGAKKCRDVDSLRWEEVLNLERELDVAWGEEEQYWAQRAKFNQLKEGERNTKFFHAL</sequence>
<dbReference type="Proteomes" id="UP001454036">
    <property type="component" value="Unassembled WGS sequence"/>
</dbReference>
<reference evidence="1 2" key="1">
    <citation type="submission" date="2024-01" db="EMBL/GenBank/DDBJ databases">
        <title>The complete chloroplast genome sequence of Lithospermum erythrorhizon: insights into the phylogenetic relationship among Boraginaceae species and the maternal lineages of purple gromwells.</title>
        <authorList>
            <person name="Okada T."/>
            <person name="Watanabe K."/>
        </authorList>
    </citation>
    <scope>NUCLEOTIDE SEQUENCE [LARGE SCALE GENOMIC DNA]</scope>
</reference>
<organism evidence="1 2">
    <name type="scientific">Lithospermum erythrorhizon</name>
    <name type="common">Purple gromwell</name>
    <name type="synonym">Lithospermum officinale var. erythrorhizon</name>
    <dbReference type="NCBI Taxonomy" id="34254"/>
    <lineage>
        <taxon>Eukaryota</taxon>
        <taxon>Viridiplantae</taxon>
        <taxon>Streptophyta</taxon>
        <taxon>Embryophyta</taxon>
        <taxon>Tracheophyta</taxon>
        <taxon>Spermatophyta</taxon>
        <taxon>Magnoliopsida</taxon>
        <taxon>eudicotyledons</taxon>
        <taxon>Gunneridae</taxon>
        <taxon>Pentapetalae</taxon>
        <taxon>asterids</taxon>
        <taxon>lamiids</taxon>
        <taxon>Boraginales</taxon>
        <taxon>Boraginaceae</taxon>
        <taxon>Boraginoideae</taxon>
        <taxon>Lithospermeae</taxon>
        <taxon>Lithospermum</taxon>
    </lineage>
</organism>
<gene>
    <name evidence="1" type="ORF">LIER_17982</name>
</gene>